<evidence type="ECO:0000256" key="1">
    <source>
        <dbReference type="SAM" id="MobiDB-lite"/>
    </source>
</evidence>
<evidence type="ECO:0000313" key="3">
    <source>
        <dbReference type="Proteomes" id="UP000729402"/>
    </source>
</evidence>
<reference evidence="2" key="1">
    <citation type="journal article" date="2021" name="bioRxiv">
        <title>Whole Genome Assembly and Annotation of Northern Wild Rice, Zizania palustris L., Supports a Whole Genome Duplication in the Zizania Genus.</title>
        <authorList>
            <person name="Haas M."/>
            <person name="Kono T."/>
            <person name="Macchietto M."/>
            <person name="Millas R."/>
            <person name="McGilp L."/>
            <person name="Shao M."/>
            <person name="Duquette J."/>
            <person name="Hirsch C.N."/>
            <person name="Kimball J."/>
        </authorList>
    </citation>
    <scope>NUCLEOTIDE SEQUENCE</scope>
    <source>
        <tissue evidence="2">Fresh leaf tissue</tissue>
    </source>
</reference>
<protein>
    <submittedName>
        <fullName evidence="2">Uncharacterized protein</fullName>
    </submittedName>
</protein>
<keyword evidence="3" id="KW-1185">Reference proteome</keyword>
<accession>A0A8J5SSS0</accession>
<evidence type="ECO:0000313" key="2">
    <source>
        <dbReference type="EMBL" id="KAG8079303.1"/>
    </source>
</evidence>
<comment type="caution">
    <text evidence="2">The sequence shown here is derived from an EMBL/GenBank/DDBJ whole genome shotgun (WGS) entry which is preliminary data.</text>
</comment>
<dbReference type="AlphaFoldDB" id="A0A8J5SSS0"/>
<reference evidence="2" key="2">
    <citation type="submission" date="2021-02" db="EMBL/GenBank/DDBJ databases">
        <authorList>
            <person name="Kimball J.A."/>
            <person name="Haas M.W."/>
            <person name="Macchietto M."/>
            <person name="Kono T."/>
            <person name="Duquette J."/>
            <person name="Shao M."/>
        </authorList>
    </citation>
    <scope>NUCLEOTIDE SEQUENCE</scope>
    <source>
        <tissue evidence="2">Fresh leaf tissue</tissue>
    </source>
</reference>
<dbReference type="EMBL" id="JAAALK010000282">
    <property type="protein sequence ID" value="KAG8079303.1"/>
    <property type="molecule type" value="Genomic_DNA"/>
</dbReference>
<feature type="compositionally biased region" description="Basic and acidic residues" evidence="1">
    <location>
        <begin position="1"/>
        <end position="13"/>
    </location>
</feature>
<organism evidence="2 3">
    <name type="scientific">Zizania palustris</name>
    <name type="common">Northern wild rice</name>
    <dbReference type="NCBI Taxonomy" id="103762"/>
    <lineage>
        <taxon>Eukaryota</taxon>
        <taxon>Viridiplantae</taxon>
        <taxon>Streptophyta</taxon>
        <taxon>Embryophyta</taxon>
        <taxon>Tracheophyta</taxon>
        <taxon>Spermatophyta</taxon>
        <taxon>Magnoliopsida</taxon>
        <taxon>Liliopsida</taxon>
        <taxon>Poales</taxon>
        <taxon>Poaceae</taxon>
        <taxon>BOP clade</taxon>
        <taxon>Oryzoideae</taxon>
        <taxon>Oryzeae</taxon>
        <taxon>Zizaniinae</taxon>
        <taxon>Zizania</taxon>
    </lineage>
</organism>
<dbReference type="Proteomes" id="UP000729402">
    <property type="component" value="Unassembled WGS sequence"/>
</dbReference>
<feature type="region of interest" description="Disordered" evidence="1">
    <location>
        <begin position="1"/>
        <end position="42"/>
    </location>
</feature>
<proteinExistence type="predicted"/>
<gene>
    <name evidence="2" type="ORF">GUJ93_ZPchr0007g4426</name>
</gene>
<sequence length="116" mass="13273">MADDEHAEKREEVSELTPFDPTKKKKKKKVVIQDPSDEVDKLSEKTENLAVAKPGELNFTGMKKKKKKQLSLTFDGDDILDDQIVEEEEGEGIVLGDIPRYPWEGTDRDYNYDKDA</sequence>
<name>A0A8J5SSS0_ZIZPA</name>
<dbReference type="OrthoDB" id="10255414at2759"/>